<feature type="coiled-coil region" evidence="1">
    <location>
        <begin position="28"/>
        <end position="55"/>
    </location>
</feature>
<keyword evidence="1" id="KW-0175">Coiled coil</keyword>
<organism evidence="3 4">
    <name type="scientific">Caenorhabditis briggsae</name>
    <dbReference type="NCBI Taxonomy" id="6238"/>
    <lineage>
        <taxon>Eukaryota</taxon>
        <taxon>Metazoa</taxon>
        <taxon>Ecdysozoa</taxon>
        <taxon>Nematoda</taxon>
        <taxon>Chromadorea</taxon>
        <taxon>Rhabditida</taxon>
        <taxon>Rhabditina</taxon>
        <taxon>Rhabditomorpha</taxon>
        <taxon>Rhabditoidea</taxon>
        <taxon>Rhabditidae</taxon>
        <taxon>Peloderinae</taxon>
        <taxon>Caenorhabditis</taxon>
    </lineage>
</organism>
<evidence type="ECO:0000313" key="4">
    <source>
        <dbReference type="Proteomes" id="UP000829354"/>
    </source>
</evidence>
<evidence type="ECO:0000256" key="1">
    <source>
        <dbReference type="SAM" id="Coils"/>
    </source>
</evidence>
<proteinExistence type="predicted"/>
<dbReference type="Proteomes" id="UP000829354">
    <property type="component" value="Chromosome X"/>
</dbReference>
<protein>
    <submittedName>
        <fullName evidence="3">Uncharacterized protein</fullName>
    </submittedName>
</protein>
<feature type="coiled-coil region" evidence="1">
    <location>
        <begin position="544"/>
        <end position="571"/>
    </location>
</feature>
<name>A0AAE9FFJ9_CAEBR</name>
<sequence>MSASTTVKRARVTARIAEAENTSLPTSSEVTQQLLQQTEAKRKQLDKKCSDYEQICKKTAKLKLETKRIETEHHNLAAQYDEIDETFTKIEHNAEASFLLQQQKNNEMNEAVQKWSALDGKEEKLYDDLMHEAELGRSLREKHAEVTKNLNHMGSDAETDEKAFQQLEAAFDANMRTEKVITLEHYLTRLIDDVFINQRRLEDIQIGTSRGRANFRQAEKSLRDQRTRNRRLSAQIAKNTESESDRVFEDEDRDKMREVQKLDEMEKAWFTLEDKIRLKEFELAEESEKVNHQLAMLDKQQSRNSAREEKQKQLRIAKDYADLQSHTPMYAAYSASLSLNHNLIKKLEIPASRNSILKEPTTTYRSSQTSGTPNQFVEFDDEMDDFPEYSKMNESRRKILRDTENEAERVLGIELKELEGVVSGQRQEGQALAKDVKWLKENIQLRKADVEFYTTKAEELIQRARKEDQDKLQSAQQKSQKSFPLDLMATRGDVLELRERRLILENERNILANQIKENSLECDRLDEQWKILKGFAKSVNFDSIKQLDMEIENWKIKTTQLDEQIAKLQKMENYASLANGQLRNNLALLKPYDEEYQEFEHLLETNKVLHQQVERQEFERSVEELKQSGDIDIVL</sequence>
<feature type="region of interest" description="Disordered" evidence="2">
    <location>
        <begin position="359"/>
        <end position="378"/>
    </location>
</feature>
<keyword evidence="4" id="KW-1185">Reference proteome</keyword>
<feature type="compositionally biased region" description="Polar residues" evidence="2">
    <location>
        <begin position="359"/>
        <end position="375"/>
    </location>
</feature>
<evidence type="ECO:0000256" key="2">
    <source>
        <dbReference type="SAM" id="MobiDB-lite"/>
    </source>
</evidence>
<dbReference type="EMBL" id="CP092625">
    <property type="protein sequence ID" value="UMM42144.1"/>
    <property type="molecule type" value="Genomic_DNA"/>
</dbReference>
<gene>
    <name evidence="3" type="ORF">L5515_018084</name>
</gene>
<accession>A0AAE9FFJ9</accession>
<reference evidence="3 4" key="1">
    <citation type="submission" date="2022-04" db="EMBL/GenBank/DDBJ databases">
        <title>Chromosome-level reference genomes for two strains of Caenorhabditis briggsae: an improved platform for comparative genomics.</title>
        <authorList>
            <person name="Stevens L."/>
            <person name="Andersen E."/>
        </authorList>
    </citation>
    <scope>NUCLEOTIDE SEQUENCE [LARGE SCALE GENOMIC DNA]</scope>
    <source>
        <strain evidence="3">VX34</strain>
        <tissue evidence="3">Whole-organism</tissue>
    </source>
</reference>
<dbReference type="AlphaFoldDB" id="A0AAE9FFJ9"/>
<evidence type="ECO:0000313" key="3">
    <source>
        <dbReference type="EMBL" id="UMM42144.1"/>
    </source>
</evidence>